<comment type="similarity">
    <text evidence="1">Belongs to the peptidase C48 family.</text>
</comment>
<comment type="caution">
    <text evidence="8">The sequence shown here is derived from an EMBL/GenBank/DDBJ whole genome shotgun (WGS) entry which is preliminary data.</text>
</comment>
<feature type="compositionally biased region" description="Basic and acidic residues" evidence="6">
    <location>
        <begin position="974"/>
        <end position="983"/>
    </location>
</feature>
<proteinExistence type="inferred from homology"/>
<feature type="compositionally biased region" description="Basic and acidic residues" evidence="6">
    <location>
        <begin position="1180"/>
        <end position="1210"/>
    </location>
</feature>
<evidence type="ECO:0000256" key="2">
    <source>
        <dbReference type="ARBA" id="ARBA00022553"/>
    </source>
</evidence>
<name>A0A9W9CVQ1_9PEZI</name>
<accession>A0A9W9CVQ1</accession>
<dbReference type="GO" id="GO:0005634">
    <property type="term" value="C:nucleus"/>
    <property type="evidence" value="ECO:0007669"/>
    <property type="project" value="TreeGrafter"/>
</dbReference>
<evidence type="ECO:0000259" key="7">
    <source>
        <dbReference type="PROSITE" id="PS50600"/>
    </source>
</evidence>
<feature type="region of interest" description="Disordered" evidence="6">
    <location>
        <begin position="662"/>
        <end position="688"/>
    </location>
</feature>
<feature type="compositionally biased region" description="Basic and acidic residues" evidence="6">
    <location>
        <begin position="429"/>
        <end position="443"/>
    </location>
</feature>
<feature type="region of interest" description="Disordered" evidence="6">
    <location>
        <begin position="378"/>
        <end position="481"/>
    </location>
</feature>
<feature type="region of interest" description="Disordered" evidence="6">
    <location>
        <begin position="1"/>
        <end position="123"/>
    </location>
</feature>
<dbReference type="GO" id="GO:0005737">
    <property type="term" value="C:cytoplasm"/>
    <property type="evidence" value="ECO:0007669"/>
    <property type="project" value="TreeGrafter"/>
</dbReference>
<dbReference type="AlphaFoldDB" id="A0A9W9CVQ1"/>
<dbReference type="InterPro" id="IPR038765">
    <property type="entry name" value="Papain-like_cys_pep_sf"/>
</dbReference>
<dbReference type="EMBL" id="JAPEVB010000004">
    <property type="protein sequence ID" value="KAJ4389091.1"/>
    <property type="molecule type" value="Genomic_DNA"/>
</dbReference>
<feature type="compositionally biased region" description="Basic residues" evidence="6">
    <location>
        <begin position="670"/>
        <end position="685"/>
    </location>
</feature>
<gene>
    <name evidence="8" type="ORF">N0V93_006553</name>
</gene>
<dbReference type="OrthoDB" id="442460at2759"/>
<dbReference type="PANTHER" id="PTHR46896:SF3">
    <property type="entry name" value="FI06413P-RELATED"/>
    <property type="match status" value="1"/>
</dbReference>
<feature type="compositionally biased region" description="Polar residues" evidence="6">
    <location>
        <begin position="948"/>
        <end position="973"/>
    </location>
</feature>
<dbReference type="SUPFAM" id="SSF54001">
    <property type="entry name" value="Cysteine proteinases"/>
    <property type="match status" value="1"/>
</dbReference>
<dbReference type="Pfam" id="PF25424">
    <property type="entry name" value="PH_35"/>
    <property type="match status" value="1"/>
</dbReference>
<sequence length="1221" mass="135946">MDQSADSASKRNTNHQGSQSLRSTENRHSISAIDEYRSTSTHSGLHASRKRSRHMKKGQVTAIGSPEQEPDKPTSHELATQPRFKTPGRPLISQSEQSNDRIEDDGLEVLHGESRSGTANAHGEAQYKKSVFALIPDASSDDELNEVAPPPSKTKMRDRMNQATRPNERRGNQANNGLKRSAGSPDVLHGEHPTKRRHEPSSEANIPRTKFSAPTMGNSRGRPGAFRVIQAVCEPSFIYCPADNVPCFLLTNDKDRQHFIVADNKGAELESLGWITPNLERVQVIYHHSESSILKITSATGIDRNSRFSKGAATLVEFESVREANNWVKLCHRANISIRLQIEDRTKLRMTMNEKIKRIREWNMKQPAPLPQDMQLAAHQAENRPRVRQNIEPSSSEIRRSGSAAGPKRLQAHMRADDDQDSKALNVREPTHSEELRYHENIHPEQAQRSSRRPQENQRNLRSVKSKAPSPIPLPPERWTEQNPDWVEKRSYNIPLIYERTTISATDIERLDEGQFLNDEIISFYAKYLHKELETRNEQVAKKVYVFSSFFWEKLRSSGYDGVKGWTTKVDVSSFDYIVVPINQSAHWYLAIICNPWALLPKENTGEDCDAVHSAAAGENFQEQASVEGETGAKMETVTSSLAHISFDEQQIDGTAAIDLENSKPMSSAKRSKLARKGPGPRKYHPKDPRVIVLDSLDGAHTNVATTLKTYLKNEIKQKKNVDIELPQQFGMAAKDIPFQDNFTDCGVYLLGYLEEFMKDPHEFTKKILQHESRDWDVNASAMRTRIREVIFDLQNKYCKELKRQKREKKVASMQKKAKSLTPPAVLQASSLQLASQLAERSSETGSSVANTRQRIPAHALSSPVRQPEAAQVSEQRSATVSPPPSQRKKAGSRQAVVALDPVKPPGQSSGSDPRTADVDEREDVASMQQVHNSPTQTVTKESPDLDTISSSGSSLEALNTDASMIVHLSQSTESKEPIHSQPEEQIVSGQTAAKPSRKIKSSAASTGRSENANVARKIGRPITSSESQEAQSTAVQDLTPRPSKPADPIDFSEKSQPKKSTTSGSTPPQTTPRPPETRIMLDGNYDVRLFLEPIPSSPPSATPMPLSGTSRTFSKGRRDRSEALSIENTAKHSTSRQNGERSRYWPSPPEASVTQATSSRQTVVPSPSNDGTVAQGRTTSKEEGKRGRKSHEERRALRKVKNDDDDKRSSSSPTIDLTVD</sequence>
<evidence type="ECO:0000256" key="3">
    <source>
        <dbReference type="ARBA" id="ARBA00022670"/>
    </source>
</evidence>
<feature type="domain" description="Ubiquitin-like protease family profile" evidence="7">
    <location>
        <begin position="501"/>
        <end position="757"/>
    </location>
</feature>
<feature type="compositionally biased region" description="Polar residues" evidence="6">
    <location>
        <begin position="927"/>
        <end position="941"/>
    </location>
</feature>
<evidence type="ECO:0000256" key="4">
    <source>
        <dbReference type="ARBA" id="ARBA00022786"/>
    </source>
</evidence>
<feature type="compositionally biased region" description="Basic residues" evidence="6">
    <location>
        <begin position="47"/>
        <end position="57"/>
    </location>
</feature>
<feature type="region of interest" description="Disordered" evidence="6">
    <location>
        <begin position="140"/>
        <end position="220"/>
    </location>
</feature>
<dbReference type="InterPro" id="IPR003653">
    <property type="entry name" value="Peptidase_C48_C"/>
</dbReference>
<evidence type="ECO:0000256" key="5">
    <source>
        <dbReference type="ARBA" id="ARBA00022801"/>
    </source>
</evidence>
<feature type="compositionally biased region" description="Polar residues" evidence="6">
    <location>
        <begin position="1127"/>
        <end position="1138"/>
    </location>
</feature>
<evidence type="ECO:0000256" key="6">
    <source>
        <dbReference type="SAM" id="MobiDB-lite"/>
    </source>
</evidence>
<evidence type="ECO:0000313" key="8">
    <source>
        <dbReference type="EMBL" id="KAJ4389091.1"/>
    </source>
</evidence>
<dbReference type="InterPro" id="IPR057501">
    <property type="entry name" value="DeUb_enz_PH"/>
</dbReference>
<feature type="compositionally biased region" description="Basic and acidic residues" evidence="6">
    <location>
        <begin position="155"/>
        <end position="171"/>
    </location>
</feature>
<dbReference type="PROSITE" id="PS50600">
    <property type="entry name" value="ULP_PROTEASE"/>
    <property type="match status" value="1"/>
</dbReference>
<dbReference type="InterPro" id="IPR051947">
    <property type="entry name" value="Sentrin-specific_protease"/>
</dbReference>
<dbReference type="Gene3D" id="3.40.395.10">
    <property type="entry name" value="Adenoviral Proteinase, Chain A"/>
    <property type="match status" value="1"/>
</dbReference>
<reference evidence="8" key="1">
    <citation type="submission" date="2022-10" db="EMBL/GenBank/DDBJ databases">
        <title>Tapping the CABI collections for fungal endophytes: first genome assemblies for Collariella, Neodidymelliopsis, Ascochyta clinopodiicola, Didymella pomorum, Didymosphaeria variabile, Neocosmospora piperis and Neocucurbitaria cava.</title>
        <authorList>
            <person name="Hill R."/>
        </authorList>
    </citation>
    <scope>NUCLEOTIDE SEQUENCE</scope>
    <source>
        <strain evidence="8">IMI 355082</strain>
    </source>
</reference>
<feature type="compositionally biased region" description="Polar residues" evidence="6">
    <location>
        <begin position="844"/>
        <end position="854"/>
    </location>
</feature>
<keyword evidence="4" id="KW-0833">Ubl conjugation pathway</keyword>
<evidence type="ECO:0000256" key="1">
    <source>
        <dbReference type="ARBA" id="ARBA00005234"/>
    </source>
</evidence>
<feature type="compositionally biased region" description="Polar residues" evidence="6">
    <location>
        <begin position="1"/>
        <end position="23"/>
    </location>
</feature>
<keyword evidence="5" id="KW-0378">Hydrolase</keyword>
<feature type="compositionally biased region" description="Polar residues" evidence="6">
    <location>
        <begin position="1023"/>
        <end position="1037"/>
    </location>
</feature>
<feature type="compositionally biased region" description="Polar residues" evidence="6">
    <location>
        <begin position="1003"/>
        <end position="1013"/>
    </location>
</feature>
<keyword evidence="9" id="KW-1185">Reference proteome</keyword>
<organism evidence="8 9">
    <name type="scientific">Gnomoniopsis smithogilvyi</name>
    <dbReference type="NCBI Taxonomy" id="1191159"/>
    <lineage>
        <taxon>Eukaryota</taxon>
        <taxon>Fungi</taxon>
        <taxon>Dikarya</taxon>
        <taxon>Ascomycota</taxon>
        <taxon>Pezizomycotina</taxon>
        <taxon>Sordariomycetes</taxon>
        <taxon>Sordariomycetidae</taxon>
        <taxon>Diaporthales</taxon>
        <taxon>Gnomoniaceae</taxon>
        <taxon>Gnomoniopsis</taxon>
    </lineage>
</organism>
<dbReference type="GO" id="GO:0070139">
    <property type="term" value="F:SUMO-specific endopeptidase activity"/>
    <property type="evidence" value="ECO:0007669"/>
    <property type="project" value="TreeGrafter"/>
</dbReference>
<dbReference type="Proteomes" id="UP001140453">
    <property type="component" value="Unassembled WGS sequence"/>
</dbReference>
<keyword evidence="3" id="KW-0645">Protease</keyword>
<dbReference type="PANTHER" id="PTHR46896">
    <property type="entry name" value="SENTRIN-SPECIFIC PROTEASE"/>
    <property type="match status" value="1"/>
</dbReference>
<dbReference type="Pfam" id="PF02902">
    <property type="entry name" value="Peptidase_C48"/>
    <property type="match status" value="1"/>
</dbReference>
<dbReference type="GO" id="GO:0006508">
    <property type="term" value="P:proteolysis"/>
    <property type="evidence" value="ECO:0007669"/>
    <property type="project" value="UniProtKB-KW"/>
</dbReference>
<keyword evidence="2" id="KW-0597">Phosphoprotein</keyword>
<protein>
    <recommendedName>
        <fullName evidence="7">Ubiquitin-like protease family profile domain-containing protein</fullName>
    </recommendedName>
</protein>
<evidence type="ECO:0000313" key="9">
    <source>
        <dbReference type="Proteomes" id="UP001140453"/>
    </source>
</evidence>
<feature type="region of interest" description="Disordered" evidence="6">
    <location>
        <begin position="838"/>
        <end position="1221"/>
    </location>
</feature>
<feature type="compositionally biased region" description="Polar residues" evidence="6">
    <location>
        <begin position="1153"/>
        <end position="1179"/>
    </location>
</feature>
<feature type="compositionally biased region" description="Low complexity" evidence="6">
    <location>
        <begin position="1059"/>
        <end position="1069"/>
    </location>
</feature>
<dbReference type="GO" id="GO:0016926">
    <property type="term" value="P:protein desumoylation"/>
    <property type="evidence" value="ECO:0007669"/>
    <property type="project" value="TreeGrafter"/>
</dbReference>